<sequence length="113" mass="13135">MHEEKFNIIEGKQMTLESLGHELEQITGLSVRDFKGDASRSVATKPNHDQDFETFNVRYDFKESNDFVDVVFTVKKEKSLEDYNLDEAEVTVQLITYKREDAPQQNESDKISE</sequence>
<dbReference type="EMBL" id="BAABCK010000070">
    <property type="protein sequence ID" value="GAA3734303.1"/>
    <property type="molecule type" value="Genomic_DNA"/>
</dbReference>
<accession>A0ABP7F9T6</accession>
<protein>
    <submittedName>
        <fullName evidence="1">Uncharacterized protein</fullName>
    </submittedName>
</protein>
<dbReference type="Proteomes" id="UP001500920">
    <property type="component" value="Unassembled WGS sequence"/>
</dbReference>
<keyword evidence="2" id="KW-1185">Reference proteome</keyword>
<reference evidence="2" key="1">
    <citation type="journal article" date="2019" name="Int. J. Syst. Evol. Microbiol.">
        <title>The Global Catalogue of Microorganisms (GCM) 10K type strain sequencing project: providing services to taxonomists for standard genome sequencing and annotation.</title>
        <authorList>
            <consortium name="The Broad Institute Genomics Platform"/>
            <consortium name="The Broad Institute Genome Sequencing Center for Infectious Disease"/>
            <person name="Wu L."/>
            <person name="Ma J."/>
        </authorList>
    </citation>
    <scope>NUCLEOTIDE SEQUENCE [LARGE SCALE GENOMIC DNA]</scope>
    <source>
        <strain evidence="2">JCM 16981</strain>
    </source>
</reference>
<comment type="caution">
    <text evidence="1">The sequence shown here is derived from an EMBL/GenBank/DDBJ whole genome shotgun (WGS) entry which is preliminary data.</text>
</comment>
<evidence type="ECO:0000313" key="1">
    <source>
        <dbReference type="EMBL" id="GAA3734303.1"/>
    </source>
</evidence>
<proteinExistence type="predicted"/>
<evidence type="ECO:0000313" key="2">
    <source>
        <dbReference type="Proteomes" id="UP001500920"/>
    </source>
</evidence>
<organism evidence="1 2">
    <name type="scientific">Salinicoccus jeotgali</name>
    <dbReference type="NCBI Taxonomy" id="381634"/>
    <lineage>
        <taxon>Bacteria</taxon>
        <taxon>Bacillati</taxon>
        <taxon>Bacillota</taxon>
        <taxon>Bacilli</taxon>
        <taxon>Bacillales</taxon>
        <taxon>Staphylococcaceae</taxon>
        <taxon>Salinicoccus</taxon>
    </lineage>
</organism>
<name>A0ABP7F9T6_9STAP</name>
<gene>
    <name evidence="1" type="ORF">GCM10022378_23280</name>
</gene>
<dbReference type="RefSeq" id="WP_344704637.1">
    <property type="nucleotide sequence ID" value="NZ_BAABCK010000070.1"/>
</dbReference>